<keyword evidence="9" id="KW-1185">Reference proteome</keyword>
<protein>
    <recommendedName>
        <fullName evidence="7">CLASP N-terminal domain-containing protein</fullName>
    </recommendedName>
</protein>
<dbReference type="GO" id="GO:0051301">
    <property type="term" value="P:cell division"/>
    <property type="evidence" value="ECO:0007669"/>
    <property type="project" value="UniProtKB-KW"/>
</dbReference>
<comment type="similarity">
    <text evidence="2">Belongs to the CLASP family.</text>
</comment>
<dbReference type="eggNOG" id="ENOG502QT5T">
    <property type="taxonomic scope" value="Eukaryota"/>
</dbReference>
<dbReference type="GO" id="GO:0008017">
    <property type="term" value="F:microtubule binding"/>
    <property type="evidence" value="ECO:0007669"/>
    <property type="project" value="TreeGrafter"/>
</dbReference>
<feature type="compositionally biased region" description="Pro residues" evidence="6">
    <location>
        <begin position="726"/>
        <end position="739"/>
    </location>
</feature>
<dbReference type="HOGENOM" id="CLU_003840_0_0_1"/>
<dbReference type="EMBL" id="KE504133">
    <property type="protein sequence ID" value="EPT02889.1"/>
    <property type="molecule type" value="Genomic_DNA"/>
</dbReference>
<dbReference type="GO" id="GO:1990023">
    <property type="term" value="C:mitotic spindle midzone"/>
    <property type="evidence" value="ECO:0007669"/>
    <property type="project" value="TreeGrafter"/>
</dbReference>
<feature type="region of interest" description="Disordered" evidence="6">
    <location>
        <begin position="642"/>
        <end position="767"/>
    </location>
</feature>
<dbReference type="PANTHER" id="PTHR21567">
    <property type="entry name" value="CLASP"/>
    <property type="match status" value="1"/>
</dbReference>
<feature type="domain" description="CLASP N-terminal" evidence="7">
    <location>
        <begin position="376"/>
        <end position="605"/>
    </location>
</feature>
<keyword evidence="5" id="KW-0498">Mitosis</keyword>
<feature type="region of interest" description="Disordered" evidence="6">
    <location>
        <begin position="279"/>
        <end position="300"/>
    </location>
</feature>
<feature type="compositionally biased region" description="Pro residues" evidence="6">
    <location>
        <begin position="753"/>
        <end position="762"/>
    </location>
</feature>
<feature type="compositionally biased region" description="Polar residues" evidence="6">
    <location>
        <begin position="946"/>
        <end position="963"/>
    </location>
</feature>
<evidence type="ECO:0000256" key="6">
    <source>
        <dbReference type="SAM" id="MobiDB-lite"/>
    </source>
</evidence>
<dbReference type="InParanoid" id="S8EHY4"/>
<proteinExistence type="inferred from homology"/>
<dbReference type="GO" id="GO:0005876">
    <property type="term" value="C:spindle microtubule"/>
    <property type="evidence" value="ECO:0007669"/>
    <property type="project" value="TreeGrafter"/>
</dbReference>
<feature type="region of interest" description="Disordered" evidence="6">
    <location>
        <begin position="1309"/>
        <end position="1343"/>
    </location>
</feature>
<keyword evidence="5" id="KW-0131">Cell cycle</keyword>
<feature type="compositionally biased region" description="Polar residues" evidence="6">
    <location>
        <begin position="679"/>
        <end position="717"/>
    </location>
</feature>
<evidence type="ECO:0000256" key="5">
    <source>
        <dbReference type="ARBA" id="ARBA00022776"/>
    </source>
</evidence>
<dbReference type="InterPro" id="IPR016024">
    <property type="entry name" value="ARM-type_fold"/>
</dbReference>
<evidence type="ECO:0000256" key="4">
    <source>
        <dbReference type="ARBA" id="ARBA00022701"/>
    </source>
</evidence>
<accession>S8EHY4</accession>
<dbReference type="OrthoDB" id="46159at2759"/>
<feature type="region of interest" description="Disordered" evidence="6">
    <location>
        <begin position="85"/>
        <end position="104"/>
    </location>
</feature>
<evidence type="ECO:0000256" key="2">
    <source>
        <dbReference type="ARBA" id="ARBA00009549"/>
    </source>
</evidence>
<gene>
    <name evidence="8" type="ORF">FOMPIDRAFT_1047624</name>
</gene>
<dbReference type="GO" id="GO:0090307">
    <property type="term" value="P:mitotic spindle assembly"/>
    <property type="evidence" value="ECO:0007669"/>
    <property type="project" value="TreeGrafter"/>
</dbReference>
<evidence type="ECO:0000256" key="1">
    <source>
        <dbReference type="ARBA" id="ARBA00004186"/>
    </source>
</evidence>
<sequence>MADTESNVQRLINQCSKATDVDVKVDALTKLQVEFDNGAEIPDLDATITVFKTCLKAANQHLSTATLSALPPLIPLLVTRHGLARSTSAAPNSPAASTSSTNPTAVDAHSLRQVLMAFLPSGGIVDRLGDSREKNREKAREALVLLGGFAFRCGGTSTMMNRSRDGKGPETPVQYFEKHLRELGLASKAWRLREQAILTLVHLRRAHHLFPIRPYLPALVETLEDTDGAVRECARQSVVELFTGPGVTDAARADLKKEMTRKGVRKTIVDGVLSRVLAGGGGGAGTPGTMSDAGSENGDAGHKEYVPPSIALMNRRPTQGTVAGLPRSMSQSSVASAPRPASRSAMVSPPPADSNTAASASSTDVKPVYIASVHDLESEFASMVKHFEGKETEHNWAAREQSIQRVRGMLKGEVHTRFHEAFLLGLKNGFINASLKTVASLRTTVSANTCMLYTELAIALGVHLDPFCDVLYTNLLRMGSLTKKITAQQSQVTVDIIISHVSAQPRTVLPTIWNCIQDKSVQMRQYSLGHIQVYLDVHGIRAKHAIESTGGVDLLEKAVKKTLGDPNPKVREDARKIFWVFEGIWSDRGADILQALDSVARKQLERACPNPGSLAAVSTTETPKVKKSSVAAAIAATRAKARANAAAPPSLRHQATSTSQAARAMSPTGRGEVSPPLAASTSMGSVRAASPTTRSPPRSRIISGTMSRSASSGAVTTSSRPRASPGQPPPASPPSPTPDPSSTFRRRTSSPLVTPPSPPRSPPNSQSVFRRAVHTALPASPPLSSVITFAEHTPRHGRSAAVPLPRESFSIAGLQGQAGTEEESLLLATKIPIPEDSDSDMDESVNLLSFSAPFEMYPPVQIPRATSRGISFSPRSSSSRPGPSKVLSTSTNSPPSSAPQVVVEDALRARAEQAESAAERLLELVEPEEDGVYPPPIPASLLRSTMATPQTKSRTPVVSTFKTKLSPPRTPVNKTAAMLRQAALFQDSPAPNGKTANLFSMVNGTDTATEWWRKRTSLIKSAGPAFSHECADREEELQEYISALEQSSADIPALKNVALLCTQMPVLDASSPASPDFSAPLTPSPVASSSSSSPAKRLWSQNKNIDRLFRALIKYLSPAEDEDKLQYGLIVLWEMIVNQWSLLEGKEADIFTTLLHVRYCVRANVMQATNMFRDALAERVDAVYGLTTLHACVRTFRQTPPPESSSVEIRDGTYAFGLVALGKFVLRLPAEVLEEELPRLRTTLISALTDESNNSSLMVREAAAAAIIAAQLVLRDEAHLFALLDGLPDDKKNLLTYLFDKHGCRDTSEVLGPSRTEKLEREMRRLDNRTNTPPRPPIAASDI</sequence>
<evidence type="ECO:0000256" key="3">
    <source>
        <dbReference type="ARBA" id="ARBA00022618"/>
    </source>
</evidence>
<dbReference type="GO" id="GO:0005881">
    <property type="term" value="C:cytoplasmic microtubule"/>
    <property type="evidence" value="ECO:0007669"/>
    <property type="project" value="TreeGrafter"/>
</dbReference>
<feature type="compositionally biased region" description="Low complexity" evidence="6">
    <location>
        <begin position="867"/>
        <end position="895"/>
    </location>
</feature>
<feature type="region of interest" description="Disordered" evidence="6">
    <location>
        <begin position="1072"/>
        <end position="1096"/>
    </location>
</feature>
<feature type="compositionally biased region" description="Low complexity" evidence="6">
    <location>
        <begin position="1072"/>
        <end position="1095"/>
    </location>
</feature>
<dbReference type="SUPFAM" id="SSF48371">
    <property type="entry name" value="ARM repeat"/>
    <property type="match status" value="1"/>
</dbReference>
<dbReference type="GO" id="GO:0005815">
    <property type="term" value="C:microtubule organizing center"/>
    <property type="evidence" value="ECO:0007669"/>
    <property type="project" value="TreeGrafter"/>
</dbReference>
<dbReference type="Proteomes" id="UP000015241">
    <property type="component" value="Unassembled WGS sequence"/>
</dbReference>
<reference evidence="8 9" key="1">
    <citation type="journal article" date="2012" name="Science">
        <title>The Paleozoic origin of enzymatic lignin decomposition reconstructed from 31 fungal genomes.</title>
        <authorList>
            <person name="Floudas D."/>
            <person name="Binder M."/>
            <person name="Riley R."/>
            <person name="Barry K."/>
            <person name="Blanchette R.A."/>
            <person name="Henrissat B."/>
            <person name="Martinez A.T."/>
            <person name="Otillar R."/>
            <person name="Spatafora J.W."/>
            <person name="Yadav J.S."/>
            <person name="Aerts A."/>
            <person name="Benoit I."/>
            <person name="Boyd A."/>
            <person name="Carlson A."/>
            <person name="Copeland A."/>
            <person name="Coutinho P.M."/>
            <person name="de Vries R.P."/>
            <person name="Ferreira P."/>
            <person name="Findley K."/>
            <person name="Foster B."/>
            <person name="Gaskell J."/>
            <person name="Glotzer D."/>
            <person name="Gorecki P."/>
            <person name="Heitman J."/>
            <person name="Hesse C."/>
            <person name="Hori C."/>
            <person name="Igarashi K."/>
            <person name="Jurgens J.A."/>
            <person name="Kallen N."/>
            <person name="Kersten P."/>
            <person name="Kohler A."/>
            <person name="Kuees U."/>
            <person name="Kumar T.K.A."/>
            <person name="Kuo A."/>
            <person name="LaButti K."/>
            <person name="Larrondo L.F."/>
            <person name="Lindquist E."/>
            <person name="Ling A."/>
            <person name="Lombard V."/>
            <person name="Lucas S."/>
            <person name="Lundell T."/>
            <person name="Martin R."/>
            <person name="McLaughlin D.J."/>
            <person name="Morgenstern I."/>
            <person name="Morin E."/>
            <person name="Murat C."/>
            <person name="Nagy L.G."/>
            <person name="Nolan M."/>
            <person name="Ohm R.A."/>
            <person name="Patyshakuliyeva A."/>
            <person name="Rokas A."/>
            <person name="Ruiz-Duenas F.J."/>
            <person name="Sabat G."/>
            <person name="Salamov A."/>
            <person name="Samejima M."/>
            <person name="Schmutz J."/>
            <person name="Slot J.C."/>
            <person name="St John F."/>
            <person name="Stenlid J."/>
            <person name="Sun H."/>
            <person name="Sun S."/>
            <person name="Syed K."/>
            <person name="Tsang A."/>
            <person name="Wiebenga A."/>
            <person name="Young D."/>
            <person name="Pisabarro A."/>
            <person name="Eastwood D.C."/>
            <person name="Martin F."/>
            <person name="Cullen D."/>
            <person name="Grigoriev I.V."/>
            <person name="Hibbett D.S."/>
        </authorList>
    </citation>
    <scope>NUCLEOTIDE SEQUENCE</scope>
    <source>
        <strain evidence="9">FP-58527</strain>
    </source>
</reference>
<organism evidence="8 9">
    <name type="scientific">Fomitopsis schrenkii</name>
    <name type="common">Brown rot fungus</name>
    <dbReference type="NCBI Taxonomy" id="2126942"/>
    <lineage>
        <taxon>Eukaryota</taxon>
        <taxon>Fungi</taxon>
        <taxon>Dikarya</taxon>
        <taxon>Basidiomycota</taxon>
        <taxon>Agaricomycotina</taxon>
        <taxon>Agaricomycetes</taxon>
        <taxon>Polyporales</taxon>
        <taxon>Fomitopsis</taxon>
    </lineage>
</organism>
<dbReference type="InterPro" id="IPR024395">
    <property type="entry name" value="CLASP_N_dom"/>
</dbReference>
<name>S8EHY4_FOMSC</name>
<feature type="compositionally biased region" description="Basic and acidic residues" evidence="6">
    <location>
        <begin position="1315"/>
        <end position="1328"/>
    </location>
</feature>
<dbReference type="InterPro" id="IPR011989">
    <property type="entry name" value="ARM-like"/>
</dbReference>
<evidence type="ECO:0000313" key="9">
    <source>
        <dbReference type="Proteomes" id="UP000015241"/>
    </source>
</evidence>
<dbReference type="Pfam" id="PF12348">
    <property type="entry name" value="CLASP_N"/>
    <property type="match status" value="1"/>
</dbReference>
<keyword evidence="4" id="KW-0493">Microtubule</keyword>
<evidence type="ECO:0000259" key="7">
    <source>
        <dbReference type="Pfam" id="PF12348"/>
    </source>
</evidence>
<dbReference type="PANTHER" id="PTHR21567:SF9">
    <property type="entry name" value="CLIP-ASSOCIATING PROTEIN"/>
    <property type="match status" value="1"/>
</dbReference>
<dbReference type="STRING" id="743788.S8EHY4"/>
<feature type="region of interest" description="Disordered" evidence="6">
    <location>
        <begin position="866"/>
        <end position="901"/>
    </location>
</feature>
<feature type="region of interest" description="Disordered" evidence="6">
    <location>
        <begin position="946"/>
        <end position="970"/>
    </location>
</feature>
<dbReference type="Gene3D" id="1.25.10.10">
    <property type="entry name" value="Leucine-rich Repeat Variant"/>
    <property type="match status" value="2"/>
</dbReference>
<comment type="subcellular location">
    <subcellularLocation>
        <location evidence="1">Cytoplasm</location>
        <location evidence="1">Cytoskeleton</location>
        <location evidence="1">Spindle</location>
    </subcellularLocation>
</comment>
<feature type="compositionally biased region" description="Low complexity" evidence="6">
    <location>
        <begin position="332"/>
        <end position="361"/>
    </location>
</feature>
<evidence type="ECO:0000313" key="8">
    <source>
        <dbReference type="EMBL" id="EPT02889.1"/>
    </source>
</evidence>
<feature type="compositionally biased region" description="Low complexity" evidence="6">
    <location>
        <begin position="86"/>
        <end position="104"/>
    </location>
</feature>
<feature type="region of interest" description="Disordered" evidence="6">
    <location>
        <begin position="320"/>
        <end position="361"/>
    </location>
</feature>
<keyword evidence="3" id="KW-0132">Cell division</keyword>